<dbReference type="Proteomes" id="UP000644749">
    <property type="component" value="Unassembled WGS sequence"/>
</dbReference>
<organism evidence="2 3">
    <name type="scientific">Paracoccus aerius</name>
    <dbReference type="NCBI Taxonomy" id="1915382"/>
    <lineage>
        <taxon>Bacteria</taxon>
        <taxon>Pseudomonadati</taxon>
        <taxon>Pseudomonadota</taxon>
        <taxon>Alphaproteobacteria</taxon>
        <taxon>Rhodobacterales</taxon>
        <taxon>Paracoccaceae</taxon>
        <taxon>Paracoccus</taxon>
    </lineage>
</organism>
<evidence type="ECO:0000313" key="2">
    <source>
        <dbReference type="EMBL" id="MBL3675505.1"/>
    </source>
</evidence>
<dbReference type="EMBL" id="JAESHT010000028">
    <property type="protein sequence ID" value="MBL3675505.1"/>
    <property type="molecule type" value="Genomic_DNA"/>
</dbReference>
<dbReference type="Pfam" id="PF04230">
    <property type="entry name" value="PS_pyruv_trans"/>
    <property type="match status" value="1"/>
</dbReference>
<dbReference type="InterPro" id="IPR007345">
    <property type="entry name" value="Polysacch_pyruvyl_Trfase"/>
</dbReference>
<protein>
    <submittedName>
        <fullName evidence="2">Polysaccharide pyruvyl transferase family protein</fullName>
    </submittedName>
</protein>
<comment type="caution">
    <text evidence="2">The sequence shown here is derived from an EMBL/GenBank/DDBJ whole genome shotgun (WGS) entry which is preliminary data.</text>
</comment>
<name>A0ABS1SB86_9RHOB</name>
<sequence length="397" mass="43785">MRILFHGPGTSTYLPEIRLPNTSGLRHAATDRLIDLKDSHSLTSNRGNLIHGEAPARIFQCRRRLSAFANLGTLHRIFGNRLKDVLPNHFDLIVLSAANFISPSRDLTRLRDALNVLGNAVPFMVLGAGMQGDHALSELHPSVQEILDIYNRRAVLFAVRGKHTEGWLHENGFTNAKALGCPSMYVFPQSILSIDHTAAHQAGSAAKILTAGYLTIKKGRNFPRGQKLAKALRGARASYVFQDEFFGYGKIIEEHGSFNDATNMGDRVGLNRLLGSAAGISLNIENYYYFSETAAWRQVAFGHDAYIGDRFHGGVAALQVGRPGIFLSHDNRVAELTDYFDLPRMTLDELLSEGVGTAIRQRITAGSVAQMKATYRGRFQQFAETLSEHGVKLHSSV</sequence>
<evidence type="ECO:0000259" key="1">
    <source>
        <dbReference type="Pfam" id="PF04230"/>
    </source>
</evidence>
<dbReference type="RefSeq" id="WP_191312823.1">
    <property type="nucleotide sequence ID" value="NZ_BNCL01000032.1"/>
</dbReference>
<accession>A0ABS1SB86</accession>
<gene>
    <name evidence="2" type="ORF">JL111_18705</name>
</gene>
<reference evidence="2 3" key="1">
    <citation type="submission" date="2021-01" db="EMBL/GenBank/DDBJ databases">
        <title>011410 draft genome.</title>
        <authorList>
            <person name="Lang L."/>
        </authorList>
    </citation>
    <scope>NUCLEOTIDE SEQUENCE [LARGE SCALE GENOMIC DNA]</scope>
    <source>
        <strain evidence="2 3">KCTC 42845</strain>
    </source>
</reference>
<feature type="domain" description="Polysaccharide pyruvyl transferase" evidence="1">
    <location>
        <begin position="79"/>
        <end position="331"/>
    </location>
</feature>
<keyword evidence="3" id="KW-1185">Reference proteome</keyword>
<dbReference type="GO" id="GO:0016740">
    <property type="term" value="F:transferase activity"/>
    <property type="evidence" value="ECO:0007669"/>
    <property type="project" value="UniProtKB-KW"/>
</dbReference>
<proteinExistence type="predicted"/>
<keyword evidence="2" id="KW-0808">Transferase</keyword>
<evidence type="ECO:0000313" key="3">
    <source>
        <dbReference type="Proteomes" id="UP000644749"/>
    </source>
</evidence>